<dbReference type="InterPro" id="IPR001544">
    <property type="entry name" value="Aminotrans_IV"/>
</dbReference>
<dbReference type="PROSITE" id="PS00770">
    <property type="entry name" value="AA_TRANSFER_CLASS_4"/>
    <property type="match status" value="1"/>
</dbReference>
<evidence type="ECO:0000256" key="11">
    <source>
        <dbReference type="ARBA" id="ARBA00023304"/>
    </source>
</evidence>
<evidence type="ECO:0000256" key="3">
    <source>
        <dbReference type="ARBA" id="ARBA00009320"/>
    </source>
</evidence>
<keyword evidence="8" id="KW-0007">Acetylation</keyword>
<dbReference type="GO" id="GO:0004084">
    <property type="term" value="F:branched-chain-amino-acid transaminase activity"/>
    <property type="evidence" value="ECO:0007669"/>
    <property type="project" value="UniProtKB-EC"/>
</dbReference>
<evidence type="ECO:0000256" key="5">
    <source>
        <dbReference type="ARBA" id="ARBA00022605"/>
    </source>
</evidence>
<keyword evidence="11 15" id="KW-0100">Branched-chain amino acid biosynthesis</keyword>
<keyword evidence="6 14" id="KW-0663">Pyridoxal phosphate</keyword>
<proteinExistence type="inferred from homology"/>
<comment type="function">
    <text evidence="12">Catalyzes the first reaction in the catabolism of the essential branched chain amino acids leucine, isoleucine, and valine. May also function as a transporter of branched chain alpha-keto acids.</text>
</comment>
<name>L5L561_PTEAL</name>
<dbReference type="Pfam" id="PF01063">
    <property type="entry name" value="Aminotran_4"/>
    <property type="match status" value="1"/>
</dbReference>
<evidence type="ECO:0000256" key="14">
    <source>
        <dbReference type="RuleBase" id="RU004516"/>
    </source>
</evidence>
<dbReference type="Proteomes" id="UP000010552">
    <property type="component" value="Unassembled WGS sequence"/>
</dbReference>
<evidence type="ECO:0000256" key="8">
    <source>
        <dbReference type="ARBA" id="ARBA00022990"/>
    </source>
</evidence>
<dbReference type="InterPro" id="IPR005786">
    <property type="entry name" value="B_amino_transII"/>
</dbReference>
<dbReference type="InterPro" id="IPR018300">
    <property type="entry name" value="Aminotrans_IV_CS"/>
</dbReference>
<dbReference type="GO" id="GO:0009099">
    <property type="term" value="P:L-valine biosynthetic process"/>
    <property type="evidence" value="ECO:0007669"/>
    <property type="project" value="TreeGrafter"/>
</dbReference>
<protein>
    <recommendedName>
        <fullName evidence="15">Branched-chain-amino-acid aminotransferase</fullName>
        <ecNumber evidence="15">2.6.1.42</ecNumber>
    </recommendedName>
</protein>
<dbReference type="PROSITE" id="PS51257">
    <property type="entry name" value="PROKAR_LIPOPROTEIN"/>
    <property type="match status" value="1"/>
</dbReference>
<organism evidence="16 17">
    <name type="scientific">Pteropus alecto</name>
    <name type="common">Black flying fox</name>
    <dbReference type="NCBI Taxonomy" id="9402"/>
    <lineage>
        <taxon>Eukaryota</taxon>
        <taxon>Metazoa</taxon>
        <taxon>Chordata</taxon>
        <taxon>Craniata</taxon>
        <taxon>Vertebrata</taxon>
        <taxon>Euteleostomi</taxon>
        <taxon>Mammalia</taxon>
        <taxon>Eutheria</taxon>
        <taxon>Laurasiatheria</taxon>
        <taxon>Chiroptera</taxon>
        <taxon>Yinpterochiroptera</taxon>
        <taxon>Pteropodoidea</taxon>
        <taxon>Pteropodidae</taxon>
        <taxon>Pteropodinae</taxon>
        <taxon>Pteropus</taxon>
    </lineage>
</organism>
<evidence type="ECO:0000256" key="15">
    <source>
        <dbReference type="RuleBase" id="RU004517"/>
    </source>
</evidence>
<accession>L5L561</accession>
<evidence type="ECO:0000256" key="13">
    <source>
        <dbReference type="RuleBase" id="RU004106"/>
    </source>
</evidence>
<reference evidence="17" key="1">
    <citation type="journal article" date="2013" name="Science">
        <title>Comparative analysis of bat genomes provides insight into the evolution of flight and immunity.</title>
        <authorList>
            <person name="Zhang G."/>
            <person name="Cowled C."/>
            <person name="Shi Z."/>
            <person name="Huang Z."/>
            <person name="Bishop-Lilly K.A."/>
            <person name="Fang X."/>
            <person name="Wynne J.W."/>
            <person name="Xiong Z."/>
            <person name="Baker M.L."/>
            <person name="Zhao W."/>
            <person name="Tachedjian M."/>
            <person name="Zhu Y."/>
            <person name="Zhou P."/>
            <person name="Jiang X."/>
            <person name="Ng J."/>
            <person name="Yang L."/>
            <person name="Wu L."/>
            <person name="Xiao J."/>
            <person name="Feng Y."/>
            <person name="Chen Y."/>
            <person name="Sun X."/>
            <person name="Zhang Y."/>
            <person name="Marsh G.A."/>
            <person name="Crameri G."/>
            <person name="Broder C.C."/>
            <person name="Frey K.G."/>
            <person name="Wang L.F."/>
            <person name="Wang J."/>
        </authorList>
    </citation>
    <scope>NUCLEOTIDE SEQUENCE [LARGE SCALE GENOMIC DNA]</scope>
</reference>
<evidence type="ECO:0000256" key="9">
    <source>
        <dbReference type="ARBA" id="ARBA00023098"/>
    </source>
</evidence>
<dbReference type="AlphaFoldDB" id="L5L561"/>
<evidence type="ECO:0000256" key="2">
    <source>
        <dbReference type="ARBA" id="ARBA00004173"/>
    </source>
</evidence>
<keyword evidence="10" id="KW-0496">Mitochondrion</keyword>
<dbReference type="GO" id="GO:0009098">
    <property type="term" value="P:L-leucine biosynthetic process"/>
    <property type="evidence" value="ECO:0007669"/>
    <property type="project" value="TreeGrafter"/>
</dbReference>
<evidence type="ECO:0000313" key="17">
    <source>
        <dbReference type="Proteomes" id="UP000010552"/>
    </source>
</evidence>
<comment type="similarity">
    <text evidence="3 13">Belongs to the class-IV pyridoxal-phosphate-dependent aminotransferase family.</text>
</comment>
<gene>
    <name evidence="16" type="ORF">PAL_GLEAN10004580</name>
</gene>
<evidence type="ECO:0000313" key="16">
    <source>
        <dbReference type="EMBL" id="ELK18565.1"/>
    </source>
</evidence>
<keyword evidence="7" id="KW-0809">Transit peptide</keyword>
<keyword evidence="9" id="KW-0443">Lipid metabolism</keyword>
<comment type="cofactor">
    <cofactor evidence="1 14">
        <name>pyridoxal 5'-phosphate</name>
        <dbReference type="ChEBI" id="CHEBI:597326"/>
    </cofactor>
</comment>
<dbReference type="PANTHER" id="PTHR11825:SF39">
    <property type="entry name" value="BRANCHED-CHAIN-AMINO-ACID AMINOTRANSFERASE, MITOCHONDRIAL"/>
    <property type="match status" value="1"/>
</dbReference>
<dbReference type="FunFam" id="3.20.10.10:FF:000007">
    <property type="entry name" value="Branched-chain-amino-acid aminotransferase, mitochondrial"/>
    <property type="match status" value="1"/>
</dbReference>
<evidence type="ECO:0000256" key="1">
    <source>
        <dbReference type="ARBA" id="ARBA00001933"/>
    </source>
</evidence>
<evidence type="ECO:0000256" key="7">
    <source>
        <dbReference type="ARBA" id="ARBA00022946"/>
    </source>
</evidence>
<keyword evidence="17" id="KW-1185">Reference proteome</keyword>
<sequence>MDRMLRSALRLCLPPSLGVGCPSRALLFVILCPVGAYFPGDALTPVSLLADPLFTRAWVGGVGDCKMGGNYGPTVFVQQEAKKKGCQQVLWLYGPDHQLTEVGTMNIFVFWTHEDGVLELVTPPVDGVILPGVVRQSLLDLAQTWGEFRVVERRVTMKEVMRALAEGRLREIFGSGTACQVCPVHGILYQGEHLHIPTMENGPELVLRFQKELSAIQYGAQAHEWLLPV</sequence>
<dbReference type="InterPro" id="IPR036038">
    <property type="entry name" value="Aminotransferase-like"/>
</dbReference>
<dbReference type="InParanoid" id="L5L561"/>
<evidence type="ECO:0000256" key="4">
    <source>
        <dbReference type="ARBA" id="ARBA00011738"/>
    </source>
</evidence>
<keyword evidence="15 16" id="KW-0808">Transferase</keyword>
<dbReference type="STRING" id="9402.L5L561"/>
<comment type="catalytic activity">
    <reaction evidence="15">
        <text>L-isoleucine + 2-oxoglutarate = (S)-3-methyl-2-oxopentanoate + L-glutamate</text>
        <dbReference type="Rhea" id="RHEA:24801"/>
        <dbReference type="ChEBI" id="CHEBI:16810"/>
        <dbReference type="ChEBI" id="CHEBI:29985"/>
        <dbReference type="ChEBI" id="CHEBI:35146"/>
        <dbReference type="ChEBI" id="CHEBI:58045"/>
        <dbReference type="EC" id="2.6.1.42"/>
    </reaction>
</comment>
<evidence type="ECO:0000256" key="6">
    <source>
        <dbReference type="ARBA" id="ARBA00022898"/>
    </source>
</evidence>
<evidence type="ECO:0000256" key="12">
    <source>
        <dbReference type="ARBA" id="ARBA00045431"/>
    </source>
</evidence>
<dbReference type="EC" id="2.6.1.42" evidence="15"/>
<comment type="subcellular location">
    <subcellularLocation>
        <location evidence="2">Mitochondrion</location>
    </subcellularLocation>
</comment>
<evidence type="ECO:0000256" key="10">
    <source>
        <dbReference type="ARBA" id="ARBA00023128"/>
    </source>
</evidence>
<comment type="catalytic activity">
    <reaction evidence="15">
        <text>L-leucine + 2-oxoglutarate = 4-methyl-2-oxopentanoate + L-glutamate</text>
        <dbReference type="Rhea" id="RHEA:18321"/>
        <dbReference type="ChEBI" id="CHEBI:16810"/>
        <dbReference type="ChEBI" id="CHEBI:17865"/>
        <dbReference type="ChEBI" id="CHEBI:29985"/>
        <dbReference type="ChEBI" id="CHEBI:57427"/>
        <dbReference type="EC" id="2.6.1.42"/>
    </reaction>
</comment>
<comment type="catalytic activity">
    <reaction evidence="15">
        <text>L-valine + 2-oxoglutarate = 3-methyl-2-oxobutanoate + L-glutamate</text>
        <dbReference type="Rhea" id="RHEA:24813"/>
        <dbReference type="ChEBI" id="CHEBI:11851"/>
        <dbReference type="ChEBI" id="CHEBI:16810"/>
        <dbReference type="ChEBI" id="CHEBI:29985"/>
        <dbReference type="ChEBI" id="CHEBI:57762"/>
        <dbReference type="EC" id="2.6.1.42"/>
    </reaction>
</comment>
<dbReference type="EMBL" id="KB030309">
    <property type="protein sequence ID" value="ELK18565.1"/>
    <property type="molecule type" value="Genomic_DNA"/>
</dbReference>
<keyword evidence="15 16" id="KW-0032">Aminotransferase</keyword>
<dbReference type="GO" id="GO:0006629">
    <property type="term" value="P:lipid metabolic process"/>
    <property type="evidence" value="ECO:0007669"/>
    <property type="project" value="UniProtKB-KW"/>
</dbReference>
<dbReference type="InterPro" id="IPR043132">
    <property type="entry name" value="BCAT-like_C"/>
</dbReference>
<dbReference type="PANTHER" id="PTHR11825">
    <property type="entry name" value="SUBGROUP IIII AMINOTRANSFERASE"/>
    <property type="match status" value="1"/>
</dbReference>
<comment type="subunit">
    <text evidence="4">Homodimer.</text>
</comment>
<dbReference type="SUPFAM" id="SSF56752">
    <property type="entry name" value="D-aminoacid aminotransferase-like PLP-dependent enzymes"/>
    <property type="match status" value="1"/>
</dbReference>
<dbReference type="GO" id="GO:0005739">
    <property type="term" value="C:mitochondrion"/>
    <property type="evidence" value="ECO:0007669"/>
    <property type="project" value="UniProtKB-SubCell"/>
</dbReference>
<keyword evidence="5 15" id="KW-0028">Amino-acid biosynthesis</keyword>
<dbReference type="Gene3D" id="3.20.10.10">
    <property type="entry name" value="D-amino Acid Aminotransferase, subunit A, domain 2"/>
    <property type="match status" value="1"/>
</dbReference>